<feature type="transmembrane region" description="Helical" evidence="4">
    <location>
        <begin position="249"/>
        <end position="268"/>
    </location>
</feature>
<dbReference type="GO" id="GO:0022857">
    <property type="term" value="F:transmembrane transporter activity"/>
    <property type="evidence" value="ECO:0007669"/>
    <property type="project" value="InterPro"/>
</dbReference>
<dbReference type="EMBL" id="PKUN01000003">
    <property type="protein sequence ID" value="PLX62800.1"/>
    <property type="molecule type" value="Genomic_DNA"/>
</dbReference>
<organism evidence="5 6">
    <name type="scientific">Sedimenticola selenatireducens</name>
    <dbReference type="NCBI Taxonomy" id="191960"/>
    <lineage>
        <taxon>Bacteria</taxon>
        <taxon>Pseudomonadati</taxon>
        <taxon>Pseudomonadota</taxon>
        <taxon>Gammaproteobacteria</taxon>
        <taxon>Chromatiales</taxon>
        <taxon>Sedimenticolaceae</taxon>
        <taxon>Sedimenticola</taxon>
    </lineage>
</organism>
<dbReference type="RefSeq" id="WP_273437997.1">
    <property type="nucleotide sequence ID" value="NZ_PKUN01000003.1"/>
</dbReference>
<dbReference type="Gene3D" id="1.20.1250.20">
    <property type="entry name" value="MFS general substrate transporter like domains"/>
    <property type="match status" value="1"/>
</dbReference>
<gene>
    <name evidence="5" type="ORF">C0630_04290</name>
</gene>
<dbReference type="InterPro" id="IPR047769">
    <property type="entry name" value="MFS_ArsJ"/>
</dbReference>
<keyword evidence="3 4" id="KW-0472">Membrane</keyword>
<feature type="transmembrane region" description="Helical" evidence="4">
    <location>
        <begin position="297"/>
        <end position="315"/>
    </location>
</feature>
<dbReference type="NCBIfam" id="NF033734">
    <property type="entry name" value="MFS_ArsJ"/>
    <property type="match status" value="1"/>
</dbReference>
<sequence>MEQGLRNYFVVTAGYWAFTITDGAIRMLVVLYFHLLGYSPFEVAMLFLFYEFFGIITNLVGGWLGARIGLNLTMHIGMGLQVLALLALTVPDTWLSVPYVMAAQALSGIAKDLNKMSAKASVKYLSSGGEGKLFKWVAILTGSKNALKGAGFFIGAALLEWVGFRGALALLAGMLVIVLITTALLLPSGVGKMKSKPKFTQVFSKVAAINRLAAARSFLFGSRDVWFVVGLPVFLYEVLGWSFSQVGGFLALWVIGYGLVQANAPRLLRLFQWGQTRLKTGGDSAPLKQTGGDTARLWAFVLLLFPAGIALGLQQDWPAQWVLIVGLILFGIVFAINSAVHSYLILAYSDHERVSMNVGFYYMANAGGRLAGTVLSGWAYQTQGLEGCLWWSAAFVLATALLSFGLPQIEESQRQPETQKG</sequence>
<evidence type="ECO:0000256" key="2">
    <source>
        <dbReference type="ARBA" id="ARBA00022989"/>
    </source>
</evidence>
<evidence type="ECO:0000256" key="1">
    <source>
        <dbReference type="ARBA" id="ARBA00022692"/>
    </source>
</evidence>
<dbReference type="AlphaFoldDB" id="A0A2N6CZI0"/>
<feature type="transmembrane region" description="Helical" evidence="4">
    <location>
        <begin position="389"/>
        <end position="406"/>
    </location>
</feature>
<evidence type="ECO:0000256" key="4">
    <source>
        <dbReference type="SAM" id="Phobius"/>
    </source>
</evidence>
<evidence type="ECO:0000313" key="6">
    <source>
        <dbReference type="Proteomes" id="UP000235015"/>
    </source>
</evidence>
<feature type="transmembrane region" description="Helical" evidence="4">
    <location>
        <begin position="358"/>
        <end position="377"/>
    </location>
</feature>
<reference evidence="5 6" key="1">
    <citation type="submission" date="2017-11" db="EMBL/GenBank/DDBJ databases">
        <title>Genome-resolved metagenomics identifies genetic mobility, metabolic interactions, and unexpected diversity in perchlorate-reducing communities.</title>
        <authorList>
            <person name="Barnum T.P."/>
            <person name="Figueroa I.A."/>
            <person name="Carlstrom C.I."/>
            <person name="Lucas L.N."/>
            <person name="Engelbrektson A.L."/>
            <person name="Coates J.D."/>
        </authorList>
    </citation>
    <scope>NUCLEOTIDE SEQUENCE [LARGE SCALE GENOMIC DNA]</scope>
    <source>
        <strain evidence="5">BM301</strain>
    </source>
</reference>
<feature type="transmembrane region" description="Helical" evidence="4">
    <location>
        <begin position="7"/>
        <end position="33"/>
    </location>
</feature>
<evidence type="ECO:0000313" key="5">
    <source>
        <dbReference type="EMBL" id="PLX62800.1"/>
    </source>
</evidence>
<feature type="transmembrane region" description="Helical" evidence="4">
    <location>
        <begin position="321"/>
        <end position="346"/>
    </location>
</feature>
<dbReference type="InterPro" id="IPR036259">
    <property type="entry name" value="MFS_trans_sf"/>
</dbReference>
<feature type="transmembrane region" description="Helical" evidence="4">
    <location>
        <begin position="167"/>
        <end position="186"/>
    </location>
</feature>
<dbReference type="STRING" id="1111735.GCA_000428045_03974"/>
<accession>A0A2N6CZI0</accession>
<dbReference type="InterPro" id="IPR011701">
    <property type="entry name" value="MFS"/>
</dbReference>
<dbReference type="Pfam" id="PF07690">
    <property type="entry name" value="MFS_1"/>
    <property type="match status" value="2"/>
</dbReference>
<dbReference type="PANTHER" id="PTHR23547">
    <property type="entry name" value="MAJOR FACILITATOR SUPERFAMILY DOMAIN, GENERAL SUBSTRATE TRANSPORTER"/>
    <property type="match status" value="1"/>
</dbReference>
<dbReference type="PANTHER" id="PTHR23547:SF1">
    <property type="entry name" value="MAJOR FACILITATOR SUPERFAMILY MFS_1"/>
    <property type="match status" value="1"/>
</dbReference>
<comment type="caution">
    <text evidence="5">The sequence shown here is derived from an EMBL/GenBank/DDBJ whole genome shotgun (WGS) entry which is preliminary data.</text>
</comment>
<dbReference type="SUPFAM" id="SSF103473">
    <property type="entry name" value="MFS general substrate transporter"/>
    <property type="match status" value="1"/>
</dbReference>
<protein>
    <submittedName>
        <fullName evidence="5">MFS transporter</fullName>
    </submittedName>
</protein>
<feature type="transmembrane region" description="Helical" evidence="4">
    <location>
        <begin position="45"/>
        <end position="65"/>
    </location>
</feature>
<dbReference type="Proteomes" id="UP000235015">
    <property type="component" value="Unassembled WGS sequence"/>
</dbReference>
<name>A0A2N6CZI0_9GAMM</name>
<keyword evidence="1 4" id="KW-0812">Transmembrane</keyword>
<feature type="transmembrane region" description="Helical" evidence="4">
    <location>
        <begin position="72"/>
        <end position="90"/>
    </location>
</feature>
<evidence type="ECO:0000256" key="3">
    <source>
        <dbReference type="ARBA" id="ARBA00023136"/>
    </source>
</evidence>
<proteinExistence type="predicted"/>
<keyword evidence="2 4" id="KW-1133">Transmembrane helix</keyword>